<evidence type="ECO:0000313" key="1">
    <source>
        <dbReference type="EMBL" id="JAP89248.1"/>
    </source>
</evidence>
<organism evidence="1">
    <name type="scientific">Trepomonas sp. PC1</name>
    <dbReference type="NCBI Taxonomy" id="1076344"/>
    <lineage>
        <taxon>Eukaryota</taxon>
        <taxon>Metamonada</taxon>
        <taxon>Diplomonadida</taxon>
        <taxon>Hexamitidae</taxon>
        <taxon>Hexamitinae</taxon>
        <taxon>Trepomonas</taxon>
    </lineage>
</organism>
<proteinExistence type="predicted"/>
<dbReference type="AlphaFoldDB" id="A0A146JYG8"/>
<protein>
    <submittedName>
        <fullName evidence="1">Uncharacterized protein</fullName>
    </submittedName>
</protein>
<dbReference type="EMBL" id="GDID01007358">
    <property type="protein sequence ID" value="JAP89248.1"/>
    <property type="molecule type" value="Transcribed_RNA"/>
</dbReference>
<sequence length="381" mass="45161">ETSNLEFSPKSYEEFEEFVQMCWFETKETIEIFFEVLFPKYNKHNHKYYCYFAQTNAEQECQQSHKNQCTRAIGIDSLSGSTIYTHRKQFSSIKVLITTDFRTANLSILSNDQLKQIKGFRIKVYGCHDGCESVLVAHKLRFSALQTQILLNFVQSNANLRNLQNFLNSVEQKQIFKNIPRIKIYKKAFQLSKSRNIGQKRDDLLEQVVLRRFNQVFGANLTNISELATKYVQLSFKQQSLIFFEDGKHHSVIDKQLNKKTLFGKSWSKKYFQNVILPRYTNQKWPQAVLEEYKQKVTSEIVQQISMQTEQLSLKQKNFFINKLINKYNIQELPYSKAVFYNMCVYLYNQFEKELWVGYQDEDEITMADLLQMMEQIDAEK</sequence>
<feature type="non-terminal residue" evidence="1">
    <location>
        <position position="1"/>
    </location>
</feature>
<name>A0A146JYG8_9EUKA</name>
<accession>A0A146JYG8</accession>
<reference evidence="1" key="1">
    <citation type="submission" date="2015-07" db="EMBL/GenBank/DDBJ databases">
        <title>Adaptation to a free-living lifestyle via gene acquisitions in the diplomonad Trepomonas sp. PC1.</title>
        <authorList>
            <person name="Xu F."/>
            <person name="Jerlstrom-Hultqvist J."/>
            <person name="Kolisko M."/>
            <person name="Simpson A.G.B."/>
            <person name="Roger A.J."/>
            <person name="Svard S.G."/>
            <person name="Andersson J.O."/>
        </authorList>
    </citation>
    <scope>NUCLEOTIDE SEQUENCE</scope>
    <source>
        <strain evidence="1">PC1</strain>
    </source>
</reference>
<gene>
    <name evidence="1" type="ORF">TPC1_31257</name>
</gene>